<evidence type="ECO:0000256" key="6">
    <source>
        <dbReference type="ARBA" id="ARBA00022694"/>
    </source>
</evidence>
<dbReference type="Pfam" id="PF05430">
    <property type="entry name" value="Methyltransf_30"/>
    <property type="match status" value="1"/>
</dbReference>
<dbReference type="Gene3D" id="3.40.50.150">
    <property type="entry name" value="Vaccinia Virus protein VP39"/>
    <property type="match status" value="1"/>
</dbReference>
<sequence length="669" mass="74451">MKPCRIEQATLRWNEQGTPVSEFFDDVYFSNDDGLNETRYVFLGGNQLPARFTTHPNDLFIVAETGFGTGLNFLTLWQAFDQALSDHPQASVQRLHFISCEKYLLTRQDIIAAHQHWPELAKYASQLQQQWPEALSGCQRMLFNHGQVTLDLWLGDINLLIDTFDDSMNHQVDAWFLDGFAPSKNPEMWNDRVFSAMARLSRQGGTFATFTAAGFVRRGLQQAGFQAEKRKGFGRKREMLCGSLPQAVPVPVSHPWFNRPAEKGKEIAVIGGGIASACLALALLRRGYQVSLYCADDAPAANASGNRQGALYPLLNSHDPALATFFPTAFSFARRFYDTLPCEFEHNWSGVLQLGWDEKSQHKIDQMLEMDLPSSVARGVDATEASKLAGVEINCGGIFYPQGGWLNPAQLTTNLIRMAEQQGMRCYWQHDLLSLQSQDDGWQLNFASLPSRQHAAVVLANGHRVSQLTQSAKLPVYPVSGQVSHIPAYPGLSALKTVLCYDGYLTPLSPHFQTHCIGASYHRGEENACFRETDQQENRQRLINCLPDSTWATEVDVSQPQARNGVRCAIRDHLPMAGALPDYDTTLSRYSALQQLSRQPESTETAPVWPHLFVLAALGSRGLCSAPLAAEVLAAQISGEPQLLDATTLDALQPNRFWIRKLLKGRPVN</sequence>
<dbReference type="EMBL" id="CP015579">
    <property type="protein sequence ID" value="ARU94741.1"/>
    <property type="molecule type" value="Genomic_DNA"/>
</dbReference>
<dbReference type="AlphaFoldDB" id="A0A1Y0L9K8"/>
<dbReference type="OrthoDB" id="9786494at2"/>
<dbReference type="GO" id="GO:0050660">
    <property type="term" value="F:flavin adenine dinucleotide binding"/>
    <property type="evidence" value="ECO:0007669"/>
    <property type="project" value="UniProtKB-UniRule"/>
</dbReference>
<evidence type="ECO:0000259" key="12">
    <source>
        <dbReference type="Pfam" id="PF05430"/>
    </source>
</evidence>
<evidence type="ECO:0000256" key="2">
    <source>
        <dbReference type="ARBA" id="ARBA00022603"/>
    </source>
</evidence>
<dbReference type="Gene3D" id="3.30.9.10">
    <property type="entry name" value="D-Amino Acid Oxidase, subunit A, domain 2"/>
    <property type="match status" value="1"/>
</dbReference>
<dbReference type="InterPro" id="IPR047785">
    <property type="entry name" value="tRNA_MNMC2"/>
</dbReference>
<dbReference type="PANTHER" id="PTHR13847:SF283">
    <property type="entry name" value="TRNA 5-METHYLAMINOMETHYL-2-THIOURIDINE BIOSYNTHESIS BIFUNCTIONAL PROTEIN MNMC"/>
    <property type="match status" value="1"/>
</dbReference>
<evidence type="ECO:0000256" key="8">
    <source>
        <dbReference type="ARBA" id="ARBA00023002"/>
    </source>
</evidence>
<comment type="subcellular location">
    <subcellularLocation>
        <location evidence="10">Cytoplasm</location>
    </subcellularLocation>
</comment>
<keyword evidence="3 10" id="KW-0285">Flavoprotein</keyword>
<dbReference type="SUPFAM" id="SSF51905">
    <property type="entry name" value="FAD/NAD(P)-binding domain"/>
    <property type="match status" value="1"/>
</dbReference>
<comment type="catalytic activity">
    <reaction evidence="10">
        <text>5-aminomethyl-2-thiouridine(34) in tRNA + S-adenosyl-L-methionine = 5-methylaminomethyl-2-thiouridine(34) in tRNA + S-adenosyl-L-homocysteine + H(+)</text>
        <dbReference type="Rhea" id="RHEA:19569"/>
        <dbReference type="Rhea" id="RHEA-COMP:10195"/>
        <dbReference type="Rhea" id="RHEA-COMP:10197"/>
        <dbReference type="ChEBI" id="CHEBI:15378"/>
        <dbReference type="ChEBI" id="CHEBI:57856"/>
        <dbReference type="ChEBI" id="CHEBI:59789"/>
        <dbReference type="ChEBI" id="CHEBI:74454"/>
        <dbReference type="ChEBI" id="CHEBI:74455"/>
        <dbReference type="EC" id="2.1.1.61"/>
    </reaction>
</comment>
<dbReference type="InterPro" id="IPR029063">
    <property type="entry name" value="SAM-dependent_MTases_sf"/>
</dbReference>
<dbReference type="Proteomes" id="UP000195814">
    <property type="component" value="Chromosome"/>
</dbReference>
<feature type="domain" description="FAD dependent oxidoreductase" evidence="11">
    <location>
        <begin position="267"/>
        <end position="635"/>
    </location>
</feature>
<evidence type="ECO:0000313" key="13">
    <source>
        <dbReference type="EMBL" id="ARU94741.1"/>
    </source>
</evidence>
<dbReference type="Proteomes" id="UP000195729">
    <property type="component" value="Chromosome"/>
</dbReference>
<dbReference type="GO" id="GO:0002098">
    <property type="term" value="P:tRNA wobble uridine modification"/>
    <property type="evidence" value="ECO:0007669"/>
    <property type="project" value="TreeGrafter"/>
</dbReference>
<evidence type="ECO:0000256" key="10">
    <source>
        <dbReference type="HAMAP-Rule" id="MF_01102"/>
    </source>
</evidence>
<gene>
    <name evidence="10" type="primary">mnmC</name>
    <name evidence="13" type="ORF">A7K98_13835</name>
    <name evidence="14" type="ORF">A7K99_13820</name>
</gene>
<dbReference type="RefSeq" id="WP_087489112.1">
    <property type="nucleotide sequence ID" value="NZ_CP015579.1"/>
</dbReference>
<dbReference type="Pfam" id="PF01266">
    <property type="entry name" value="DAO"/>
    <property type="match status" value="1"/>
</dbReference>
<evidence type="ECO:0000259" key="11">
    <source>
        <dbReference type="Pfam" id="PF01266"/>
    </source>
</evidence>
<dbReference type="KEGG" id="tci:A7K98_13835"/>
<comment type="similarity">
    <text evidence="10">In the C-terminal section; belongs to the DAO family.</text>
</comment>
<evidence type="ECO:0000313" key="16">
    <source>
        <dbReference type="Proteomes" id="UP000195814"/>
    </source>
</evidence>
<dbReference type="InterPro" id="IPR036188">
    <property type="entry name" value="FAD/NAD-bd_sf"/>
</dbReference>
<comment type="similarity">
    <text evidence="10">In the N-terminal section; belongs to the methyltransferase superfamily. tRNA (mnm(5)s(2)U34)-methyltransferase family.</text>
</comment>
<dbReference type="GO" id="GO:0016645">
    <property type="term" value="F:oxidoreductase activity, acting on the CH-NH group of donors"/>
    <property type="evidence" value="ECO:0007669"/>
    <property type="project" value="InterPro"/>
</dbReference>
<dbReference type="NCBIfam" id="NF002480">
    <property type="entry name" value="PRK01747.1-1"/>
    <property type="match status" value="1"/>
</dbReference>
<dbReference type="Gene3D" id="3.50.50.60">
    <property type="entry name" value="FAD/NAD(P)-binding domain"/>
    <property type="match status" value="1"/>
</dbReference>
<keyword evidence="2 10" id="KW-0489">Methyltransferase</keyword>
<dbReference type="GO" id="GO:0005737">
    <property type="term" value="C:cytoplasm"/>
    <property type="evidence" value="ECO:0007669"/>
    <property type="project" value="UniProtKB-SubCell"/>
</dbReference>
<organism evidence="13 16">
    <name type="scientific">Tatumella citrea</name>
    <name type="common">Pantoea citrea</name>
    <dbReference type="NCBI Taxonomy" id="53336"/>
    <lineage>
        <taxon>Bacteria</taxon>
        <taxon>Pseudomonadati</taxon>
        <taxon>Pseudomonadota</taxon>
        <taxon>Gammaproteobacteria</taxon>
        <taxon>Enterobacterales</taxon>
        <taxon>Erwiniaceae</taxon>
        <taxon>Tatumella</taxon>
    </lineage>
</organism>
<feature type="region of interest" description="FAD-dependent cmnm(5)s(2)U34 oxidoreductase" evidence="10">
    <location>
        <begin position="270"/>
        <end position="669"/>
    </location>
</feature>
<keyword evidence="6 10" id="KW-0819">tRNA processing</keyword>
<dbReference type="NCBIfam" id="NF002484">
    <property type="entry name" value="PRK01747.1-5"/>
    <property type="match status" value="1"/>
</dbReference>
<keyword evidence="4 10" id="KW-0808">Transferase</keyword>
<comment type="function">
    <text evidence="10">Catalyzes the last two steps in the biosynthesis of 5-methylaminomethyl-2-thiouridine (mnm(5)s(2)U) at the wobble position (U34) in tRNA. Catalyzes the FAD-dependent demodification of cmnm(5)s(2)U34 to nm(5)s(2)U34, followed by the transfer of a methyl group from S-adenosyl-L-methionine to nm(5)s(2)U34, to form mnm(5)s(2)U34.</text>
</comment>
<keyword evidence="5 10" id="KW-0949">S-adenosyl-L-methionine</keyword>
<dbReference type="NCBIfam" id="NF033855">
    <property type="entry name" value="tRNA_MNMC2"/>
    <property type="match status" value="1"/>
</dbReference>
<evidence type="ECO:0000256" key="3">
    <source>
        <dbReference type="ARBA" id="ARBA00022630"/>
    </source>
</evidence>
<dbReference type="InterPro" id="IPR008471">
    <property type="entry name" value="MnmC-like_methylTransf"/>
</dbReference>
<protein>
    <recommendedName>
        <fullName evidence="10">tRNA 5-methylaminomethyl-2-thiouridine biosynthesis bifunctional protein MnmC</fullName>
        <shortName evidence="10">tRNA mnm(5)s(2)U biosynthesis bifunctional protein</shortName>
    </recommendedName>
    <domain>
        <recommendedName>
            <fullName evidence="10">tRNA (mnm(5)s(2)U34)-methyltransferase</fullName>
            <ecNumber evidence="10">2.1.1.61</ecNumber>
        </recommendedName>
    </domain>
    <domain>
        <recommendedName>
            <fullName evidence="10">FAD-dependent cmnm(5)s(2)U34 oxidoreductase</fullName>
            <ecNumber evidence="10">1.5.-.-</ecNumber>
        </recommendedName>
    </domain>
</protein>
<keyword evidence="7 10" id="KW-0274">FAD</keyword>
<proteinExistence type="inferred from homology"/>
<dbReference type="EMBL" id="CP015581">
    <property type="protein sequence ID" value="ARU98779.1"/>
    <property type="molecule type" value="Genomic_DNA"/>
</dbReference>
<dbReference type="PANTHER" id="PTHR13847">
    <property type="entry name" value="SARCOSINE DEHYDROGENASE-RELATED"/>
    <property type="match status" value="1"/>
</dbReference>
<dbReference type="GO" id="GO:0032259">
    <property type="term" value="P:methylation"/>
    <property type="evidence" value="ECO:0007669"/>
    <property type="project" value="UniProtKB-KW"/>
</dbReference>
<evidence type="ECO:0000313" key="14">
    <source>
        <dbReference type="EMBL" id="ARU98779.1"/>
    </source>
</evidence>
<accession>A0A1Y0L9K8</accession>
<evidence type="ECO:0000256" key="1">
    <source>
        <dbReference type="ARBA" id="ARBA00022490"/>
    </source>
</evidence>
<comment type="cofactor">
    <cofactor evidence="10">
        <name>FAD</name>
        <dbReference type="ChEBI" id="CHEBI:57692"/>
    </cofactor>
</comment>
<evidence type="ECO:0000256" key="5">
    <source>
        <dbReference type="ARBA" id="ARBA00022691"/>
    </source>
</evidence>
<dbReference type="NCBIfam" id="NF002481">
    <property type="entry name" value="PRK01747.1-2"/>
    <property type="match status" value="1"/>
</dbReference>
<dbReference type="InterPro" id="IPR006076">
    <property type="entry name" value="FAD-dep_OxRdtase"/>
</dbReference>
<dbReference type="EC" id="2.1.1.61" evidence="10"/>
<keyword evidence="15" id="KW-1185">Reference proteome</keyword>
<dbReference type="FunFam" id="3.40.50.150:FF:000107">
    <property type="entry name" value="tRNA 5-methylaminomethyl-2-thiouridine biosynthesis bifunctional protein MnmC"/>
    <property type="match status" value="1"/>
</dbReference>
<evidence type="ECO:0000313" key="15">
    <source>
        <dbReference type="Proteomes" id="UP000195729"/>
    </source>
</evidence>
<dbReference type="GO" id="GO:0004808">
    <property type="term" value="F:tRNA (5-methylaminomethyl-2-thiouridylate)(34)-methyltransferase activity"/>
    <property type="evidence" value="ECO:0007669"/>
    <property type="project" value="UniProtKB-EC"/>
</dbReference>
<dbReference type="InterPro" id="IPR023032">
    <property type="entry name" value="tRNA_MAMT_biosynth_bifunc_MnmC"/>
</dbReference>
<dbReference type="NCBIfam" id="TIGR03197">
    <property type="entry name" value="MnmC_Cterm"/>
    <property type="match status" value="1"/>
</dbReference>
<evidence type="ECO:0000256" key="4">
    <source>
        <dbReference type="ARBA" id="ARBA00022679"/>
    </source>
</evidence>
<keyword evidence="8 10" id="KW-0560">Oxidoreductase</keyword>
<name>A0A1Y0L9K8_TATCI</name>
<dbReference type="NCBIfam" id="NF002482">
    <property type="entry name" value="PRK01747.1-3"/>
    <property type="match status" value="1"/>
</dbReference>
<keyword evidence="9 10" id="KW-0511">Multifunctional enzyme</keyword>
<dbReference type="InterPro" id="IPR017610">
    <property type="entry name" value="tRNA_S-uridine_synth_MnmC_C"/>
</dbReference>
<dbReference type="HAMAP" id="MF_01102">
    <property type="entry name" value="MnmC"/>
    <property type="match status" value="1"/>
</dbReference>
<dbReference type="EC" id="1.5.-.-" evidence="10"/>
<keyword evidence="1 10" id="KW-0963">Cytoplasm</keyword>
<evidence type="ECO:0000256" key="9">
    <source>
        <dbReference type="ARBA" id="ARBA00023268"/>
    </source>
</evidence>
<evidence type="ECO:0000256" key="7">
    <source>
        <dbReference type="ARBA" id="ARBA00022827"/>
    </source>
</evidence>
<feature type="region of interest" description="tRNA (mnm(5)s(2)U34)-methyltransferase" evidence="10">
    <location>
        <begin position="1"/>
        <end position="245"/>
    </location>
</feature>
<reference evidence="15 16" key="1">
    <citation type="submission" date="2016-05" db="EMBL/GenBank/DDBJ databases">
        <title>Complete genome sequence of two 2,5-diketo-D-glunonic acid producing strain Tatumella citrea.</title>
        <authorList>
            <person name="Duan C."/>
            <person name="Yang J."/>
            <person name="Yang S."/>
        </authorList>
    </citation>
    <scope>NUCLEOTIDE SEQUENCE [LARGE SCALE GENOMIC DNA]</scope>
    <source>
        <strain evidence="14 15">ATCC 39140</strain>
        <strain evidence="13 16">DSM 13699</strain>
    </source>
</reference>
<feature type="domain" description="MnmC-like methyltransferase" evidence="12">
    <location>
        <begin position="118"/>
        <end position="244"/>
    </location>
</feature>